<comment type="caution">
    <text evidence="2">The sequence shown here is derived from an EMBL/GenBank/DDBJ whole genome shotgun (WGS) entry which is preliminary data.</text>
</comment>
<reference evidence="2 3" key="1">
    <citation type="journal article" date="2024" name="Plant Biotechnol. J.">
        <title>Dendrobium thyrsiflorum genome and its molecular insights into genes involved in important horticultural traits.</title>
        <authorList>
            <person name="Chen B."/>
            <person name="Wang J.Y."/>
            <person name="Zheng P.J."/>
            <person name="Li K.L."/>
            <person name="Liang Y.M."/>
            <person name="Chen X.F."/>
            <person name="Zhang C."/>
            <person name="Zhao X."/>
            <person name="He X."/>
            <person name="Zhang G.Q."/>
            <person name="Liu Z.J."/>
            <person name="Xu Q."/>
        </authorList>
    </citation>
    <scope>NUCLEOTIDE SEQUENCE [LARGE SCALE GENOMIC DNA]</scope>
    <source>
        <strain evidence="2">GZMU011</strain>
    </source>
</reference>
<protein>
    <recommendedName>
        <fullName evidence="4">Reverse transcriptase domain-containing protein</fullName>
    </recommendedName>
</protein>
<keyword evidence="3" id="KW-1185">Reference proteome</keyword>
<evidence type="ECO:0008006" key="4">
    <source>
        <dbReference type="Google" id="ProtNLM"/>
    </source>
</evidence>
<dbReference type="AlphaFoldDB" id="A0ABD0UZ32"/>
<organism evidence="2 3">
    <name type="scientific">Dendrobium thyrsiflorum</name>
    <name type="common">Pinecone-like raceme dendrobium</name>
    <name type="synonym">Orchid</name>
    <dbReference type="NCBI Taxonomy" id="117978"/>
    <lineage>
        <taxon>Eukaryota</taxon>
        <taxon>Viridiplantae</taxon>
        <taxon>Streptophyta</taxon>
        <taxon>Embryophyta</taxon>
        <taxon>Tracheophyta</taxon>
        <taxon>Spermatophyta</taxon>
        <taxon>Magnoliopsida</taxon>
        <taxon>Liliopsida</taxon>
        <taxon>Asparagales</taxon>
        <taxon>Orchidaceae</taxon>
        <taxon>Epidendroideae</taxon>
        <taxon>Malaxideae</taxon>
        <taxon>Dendrobiinae</taxon>
        <taxon>Dendrobium</taxon>
    </lineage>
</organism>
<evidence type="ECO:0000313" key="3">
    <source>
        <dbReference type="Proteomes" id="UP001552299"/>
    </source>
</evidence>
<dbReference type="Proteomes" id="UP001552299">
    <property type="component" value="Unassembled WGS sequence"/>
</dbReference>
<evidence type="ECO:0000256" key="1">
    <source>
        <dbReference type="SAM" id="MobiDB-lite"/>
    </source>
</evidence>
<evidence type="ECO:0000313" key="2">
    <source>
        <dbReference type="EMBL" id="KAL0917881.1"/>
    </source>
</evidence>
<sequence length="446" mass="49694">MDPIGFQKKLDDLVIIVDSITKTMKEKHVDTPHSRIRSSPVHQTFGYCIPKNPTRESQSYSPFTLQYDIVTPNPHQAAVTRFPISVVTPKPVRHTTPTHVSNQEVAPTPSDLHLEHHLASFVGPNRGHHCGRDHLYLSKIRVAAPPCRSSPSLDGRPSIGSSAGSVPHDSPLRPTPLTSLVLDSAIVILVKKCIKKKRSPEPEYIHFMDANDITNNEDFFADETEVIKLDSLHDLNHDLGDLEPLDLDTLVHPDPNLIMDIPLDKVYLDDINLISKEADMILSTMKLNSKDSDLIVTFTGLTSHNSELILDNSECDLDNLELGVTQENLLPDLHPDLSGPEFIDLRIIIQPDPIENINISLEDINDPSSYHTPDFYILPSIFLSFRVKDLLSPSWMTLLDYSTAPRRLSVTLAETPCGDAFLAKDVFIAPPIPVPLNMKTLCPLIL</sequence>
<gene>
    <name evidence="2" type="ORF">M5K25_012982</name>
</gene>
<name>A0ABD0UZ32_DENTH</name>
<accession>A0ABD0UZ32</accession>
<dbReference type="EMBL" id="JANQDX010000010">
    <property type="protein sequence ID" value="KAL0917881.1"/>
    <property type="molecule type" value="Genomic_DNA"/>
</dbReference>
<proteinExistence type="predicted"/>
<feature type="region of interest" description="Disordered" evidence="1">
    <location>
        <begin position="147"/>
        <end position="172"/>
    </location>
</feature>